<evidence type="ECO:0000313" key="2">
    <source>
        <dbReference type="EMBL" id="JAS50140.1"/>
    </source>
</evidence>
<dbReference type="EMBL" id="GECZ01019629">
    <property type="protein sequence ID" value="JAS50140.1"/>
    <property type="molecule type" value="Transcribed_RNA"/>
</dbReference>
<reference evidence="2" key="1">
    <citation type="submission" date="2015-11" db="EMBL/GenBank/DDBJ databases">
        <title>De novo transcriptome assembly of four potential Pierce s Disease insect vectors from Arizona vineyards.</title>
        <authorList>
            <person name="Tassone E.E."/>
        </authorList>
    </citation>
    <scope>NUCLEOTIDE SEQUENCE</scope>
</reference>
<accession>A0A1B6FIZ7</accession>
<protein>
    <submittedName>
        <fullName evidence="2">Uncharacterized protein</fullName>
    </submittedName>
</protein>
<feature type="chain" id="PRO_5008582885" evidence="1">
    <location>
        <begin position="19"/>
        <end position="1179"/>
    </location>
</feature>
<keyword evidence="1" id="KW-0732">Signal</keyword>
<name>A0A1B6FIZ7_9HEMI</name>
<dbReference type="AlphaFoldDB" id="A0A1B6FIZ7"/>
<organism evidence="2">
    <name type="scientific">Cuerna arida</name>
    <dbReference type="NCBI Taxonomy" id="1464854"/>
    <lineage>
        <taxon>Eukaryota</taxon>
        <taxon>Metazoa</taxon>
        <taxon>Ecdysozoa</taxon>
        <taxon>Arthropoda</taxon>
        <taxon>Hexapoda</taxon>
        <taxon>Insecta</taxon>
        <taxon>Pterygota</taxon>
        <taxon>Neoptera</taxon>
        <taxon>Paraneoptera</taxon>
        <taxon>Hemiptera</taxon>
        <taxon>Auchenorrhyncha</taxon>
        <taxon>Membracoidea</taxon>
        <taxon>Cicadellidae</taxon>
        <taxon>Cicadellinae</taxon>
        <taxon>Proconiini</taxon>
        <taxon>Cuerna</taxon>
    </lineage>
</organism>
<feature type="signal peptide" evidence="1">
    <location>
        <begin position="1"/>
        <end position="18"/>
    </location>
</feature>
<evidence type="ECO:0000256" key="1">
    <source>
        <dbReference type="SAM" id="SignalP"/>
    </source>
</evidence>
<sequence>VCLAVSFAVLLALPESSGAPACGCGGKLGVRGRLRGGVRVRWVNLGSLVGRPTRNYGETDINFYLRIFKFGRSRRAFYSKVFQPFKDEDESDYVNRINFIFTRVYPKLDCRYNRKYAAYLDKYYTALYARREDESDEEWFSRVLTRTTEDDEEYLAKVENLKQFFTDVDWNKVQIDVKSKTGFILLSSNTSGSSTRSVEDESDSSDTITEDEIKKYFAKFDTEDTDTYYNRIISRLSLRRRYLKNYVLALTNLRRYYPGLAIWYSPRYINILRDYYSNLYARLSGESDEQYYQRIVTKENFETDEQCAQRIEIIRELMPNLSLWYNTKYFGLVKQAYRLLYRKQSTEDEITYFKRLIARTSDETDLVYVNRLGLIKQTCISLPLWYSKQYLDLIKNFYVVRYTKGSSESDEAFFQRIVTKEPGETEEQCYQRVGLVRQLFPNLALWYNTKFYGLTKKFYQTLYQKLDSEDDTTYFKRITLRLSDESDTVYINRLCLVKRTFAHLPLWYSTKYLDLIRNYYVTLYTKSSSESDESLFERIVTKEDEESDEECVQRISLVRQLFPNLSLWCDAKYYNLTKRFYHDLYQKSTSEDEISYFQRITKRLTEESNSVYIKRISLLKKTLINLPLWYSTQYLEYVKNYYSALYTRSSSESEESFFKRIVTKEDDETDEQCKQRIILIRQLYPNLALWYDAKYYSLSKNFYRTLYQKLSNEDETTYFKRITTKLSDESDVVFINRLSLIKKTYSRLSLWYSKDYLDLVREYYIAKYTKGSSETEESQYYRIVTKEAEESDEQCAQRIQVIQSVFPNLSLWYEEKYYDLVKKFYPIWFKKLSSEDDTAYFKRLTAKSTEETDEVYVNRLACIKRSFSGLNLWYSKDFLDMTRSYYVTRYTKASTETEESLYQRIITKESGENDNQWVQRVELVHQLYPNLALWSDVRYYESIKTVYKSVYKKSTSEDQVTYFKRITARCAKETDAVYLGRMTLIENTFSSLSLWSSVENLSIIKSFYSLKYAKQAGETDEAYFARLVAKESCDISDEVYVKRLYLVQLLTSTSTLWYDAQYYEKYTKTFYSLYYSKLQGESCDGWLTRAITLLPGETNQNAIKRVTLIKRASGNCGCWTLDTLNKVAASKAFSAEYISLIRSSFFVSYSKTSSSSSSSTKSATSEANEDVVVIKRGGC</sequence>
<feature type="non-terminal residue" evidence="2">
    <location>
        <position position="1"/>
    </location>
</feature>
<proteinExistence type="predicted"/>
<gene>
    <name evidence="2" type="ORF">g.35365</name>
</gene>